<dbReference type="Proteomes" id="UP001160499">
    <property type="component" value="Unassembled WGS sequence"/>
</dbReference>
<feature type="region of interest" description="Disordered" evidence="1">
    <location>
        <begin position="1"/>
        <end position="33"/>
    </location>
</feature>
<dbReference type="EMBL" id="JARXVH010000049">
    <property type="protein sequence ID" value="MDH6222890.1"/>
    <property type="molecule type" value="Genomic_DNA"/>
</dbReference>
<sequence>KHAGPRPDGGPITAWDKEASRVGMSGSGTGSERISAEFERIRRELGDLPGVVSSSARLRTMLQHLTKTLHPGVLNDCFYQAATAICRKRAKALGRPLPLHNMCLHCPTEFVGLLSGGG</sequence>
<gene>
    <name evidence="2" type="ORF">M2283_010242</name>
</gene>
<protein>
    <submittedName>
        <fullName evidence="2">Uncharacterized protein</fullName>
    </submittedName>
</protein>
<evidence type="ECO:0000313" key="3">
    <source>
        <dbReference type="Proteomes" id="UP001160499"/>
    </source>
</evidence>
<name>A0ABT6M2V9_9ACTN</name>
<feature type="non-terminal residue" evidence="2">
    <location>
        <position position="1"/>
    </location>
</feature>
<reference evidence="2 3" key="1">
    <citation type="submission" date="2023-04" db="EMBL/GenBank/DDBJ databases">
        <title>Forest soil microbial communities from Buena Vista Peninsula, Colon Province, Panama.</title>
        <authorList>
            <person name="Bouskill N."/>
        </authorList>
    </citation>
    <scope>NUCLEOTIDE SEQUENCE [LARGE SCALE GENOMIC DNA]</scope>
    <source>
        <strain evidence="2 3">GGS1</strain>
    </source>
</reference>
<comment type="caution">
    <text evidence="2">The sequence shown here is derived from an EMBL/GenBank/DDBJ whole genome shotgun (WGS) entry which is preliminary data.</text>
</comment>
<evidence type="ECO:0000256" key="1">
    <source>
        <dbReference type="SAM" id="MobiDB-lite"/>
    </source>
</evidence>
<organism evidence="2 3">
    <name type="scientific">Streptomyces pseudovenezuelae</name>
    <dbReference type="NCBI Taxonomy" id="67350"/>
    <lineage>
        <taxon>Bacteria</taxon>
        <taxon>Bacillati</taxon>
        <taxon>Actinomycetota</taxon>
        <taxon>Actinomycetes</taxon>
        <taxon>Kitasatosporales</taxon>
        <taxon>Streptomycetaceae</taxon>
        <taxon>Streptomyces</taxon>
        <taxon>Streptomyces aurantiacus group</taxon>
    </lineage>
</organism>
<proteinExistence type="predicted"/>
<accession>A0ABT6M2V9</accession>
<keyword evidence="3" id="KW-1185">Reference proteome</keyword>
<evidence type="ECO:0000313" key="2">
    <source>
        <dbReference type="EMBL" id="MDH6222890.1"/>
    </source>
</evidence>